<dbReference type="Gene3D" id="1.10.3630.10">
    <property type="entry name" value="yeast vps74-n-term truncation variant domain like"/>
    <property type="match status" value="1"/>
</dbReference>
<organism evidence="5 6">
    <name type="scientific">Plantactinospora siamensis</name>
    <dbReference type="NCBI Taxonomy" id="555372"/>
    <lineage>
        <taxon>Bacteria</taxon>
        <taxon>Bacillati</taxon>
        <taxon>Actinomycetota</taxon>
        <taxon>Actinomycetes</taxon>
        <taxon>Micromonosporales</taxon>
        <taxon>Micromonosporaceae</taxon>
        <taxon>Plantactinospora</taxon>
    </lineage>
</organism>
<keyword evidence="2" id="KW-0333">Golgi apparatus</keyword>
<comment type="subcellular location">
    <subcellularLocation>
        <location evidence="1">Golgi apparatus membrane</location>
        <topology evidence="1">Peripheral membrane protein</topology>
        <orientation evidence="1">Cytoplasmic side</orientation>
    </subcellularLocation>
</comment>
<dbReference type="InterPro" id="IPR008628">
    <property type="entry name" value="GPP34-like"/>
</dbReference>
<evidence type="ECO:0000313" key="6">
    <source>
        <dbReference type="Proteomes" id="UP001589894"/>
    </source>
</evidence>
<keyword evidence="3" id="KW-0446">Lipid-binding</keyword>
<dbReference type="EMBL" id="JBHLUE010000034">
    <property type="protein sequence ID" value="MFC0568233.1"/>
    <property type="molecule type" value="Genomic_DNA"/>
</dbReference>
<evidence type="ECO:0000256" key="3">
    <source>
        <dbReference type="ARBA" id="ARBA00023121"/>
    </source>
</evidence>
<protein>
    <submittedName>
        <fullName evidence="5">GPP34 family phosphoprotein</fullName>
    </submittedName>
</protein>
<reference evidence="5 6" key="1">
    <citation type="submission" date="2024-09" db="EMBL/GenBank/DDBJ databases">
        <authorList>
            <person name="Sun Q."/>
            <person name="Mori K."/>
        </authorList>
    </citation>
    <scope>NUCLEOTIDE SEQUENCE [LARGE SCALE GENOMIC DNA]</scope>
    <source>
        <strain evidence="5 6">TBRC 2205</strain>
    </source>
</reference>
<dbReference type="RefSeq" id="WP_377343705.1">
    <property type="nucleotide sequence ID" value="NZ_JBHLUE010000034.1"/>
</dbReference>
<evidence type="ECO:0000256" key="1">
    <source>
        <dbReference type="ARBA" id="ARBA00004255"/>
    </source>
</evidence>
<keyword evidence="6" id="KW-1185">Reference proteome</keyword>
<dbReference type="InterPro" id="IPR038261">
    <property type="entry name" value="GPP34-like_sf"/>
</dbReference>
<gene>
    <name evidence="5" type="ORF">ACFFHU_29350</name>
</gene>
<evidence type="ECO:0000256" key="2">
    <source>
        <dbReference type="ARBA" id="ARBA00023034"/>
    </source>
</evidence>
<accession>A0ABV6P7I8</accession>
<dbReference type="Pfam" id="PF05719">
    <property type="entry name" value="GPP34"/>
    <property type="match status" value="1"/>
</dbReference>
<comment type="caution">
    <text evidence="5">The sequence shown here is derived from an EMBL/GenBank/DDBJ whole genome shotgun (WGS) entry which is preliminary data.</text>
</comment>
<name>A0ABV6P7I8_9ACTN</name>
<keyword evidence="4" id="KW-0472">Membrane</keyword>
<dbReference type="Proteomes" id="UP001589894">
    <property type="component" value="Unassembled WGS sequence"/>
</dbReference>
<proteinExistence type="predicted"/>
<sequence length="209" mass="23452">MHPLADDYFRLAHRDSTGRSRLNMRAMGVGLAAALLAELVWIPKIALRDGLVCVTDRTPPEDVLAHGVLDQLVAEPRHREVRVWLDVLSRDAYERVAQRLWRAGHVRRVTGRRLLRSSVTWVPTDMTAAYLPWWRLSTLLSEQRPMDHGDAFLAGLAVSTGLDGELLQDAPVAARRYASQLVVTAWPPLRELLVHTQAAVGDAVLLYRT</sequence>
<evidence type="ECO:0000313" key="5">
    <source>
        <dbReference type="EMBL" id="MFC0568233.1"/>
    </source>
</evidence>
<evidence type="ECO:0000256" key="4">
    <source>
        <dbReference type="ARBA" id="ARBA00023136"/>
    </source>
</evidence>